<accession>X6M1Q8</accession>
<evidence type="ECO:0000313" key="4">
    <source>
        <dbReference type="Proteomes" id="UP000023152"/>
    </source>
</evidence>
<feature type="region of interest" description="Disordered" evidence="2">
    <location>
        <begin position="1"/>
        <end position="102"/>
    </location>
</feature>
<organism evidence="3 4">
    <name type="scientific">Reticulomyxa filosa</name>
    <dbReference type="NCBI Taxonomy" id="46433"/>
    <lineage>
        <taxon>Eukaryota</taxon>
        <taxon>Sar</taxon>
        <taxon>Rhizaria</taxon>
        <taxon>Retaria</taxon>
        <taxon>Foraminifera</taxon>
        <taxon>Monothalamids</taxon>
        <taxon>Reticulomyxidae</taxon>
        <taxon>Reticulomyxa</taxon>
    </lineage>
</organism>
<feature type="compositionally biased region" description="Basic and acidic residues" evidence="2">
    <location>
        <begin position="258"/>
        <end position="270"/>
    </location>
</feature>
<dbReference type="AlphaFoldDB" id="X6M1Q8"/>
<reference evidence="3 4" key="1">
    <citation type="journal article" date="2013" name="Curr. Biol.">
        <title>The Genome of the Foraminiferan Reticulomyxa filosa.</title>
        <authorList>
            <person name="Glockner G."/>
            <person name="Hulsmann N."/>
            <person name="Schleicher M."/>
            <person name="Noegel A.A."/>
            <person name="Eichinger L."/>
            <person name="Gallinger C."/>
            <person name="Pawlowski J."/>
            <person name="Sierra R."/>
            <person name="Euteneuer U."/>
            <person name="Pillet L."/>
            <person name="Moustafa A."/>
            <person name="Platzer M."/>
            <person name="Groth M."/>
            <person name="Szafranski K."/>
            <person name="Schliwa M."/>
        </authorList>
    </citation>
    <scope>NUCLEOTIDE SEQUENCE [LARGE SCALE GENOMIC DNA]</scope>
</reference>
<feature type="compositionally biased region" description="Low complexity" evidence="2">
    <location>
        <begin position="52"/>
        <end position="75"/>
    </location>
</feature>
<feature type="compositionally biased region" description="Low complexity" evidence="2">
    <location>
        <begin position="300"/>
        <end position="334"/>
    </location>
</feature>
<protein>
    <submittedName>
        <fullName evidence="3">Uncharacterized protein</fullName>
    </submittedName>
</protein>
<evidence type="ECO:0000256" key="1">
    <source>
        <dbReference type="SAM" id="Coils"/>
    </source>
</evidence>
<feature type="compositionally biased region" description="Acidic residues" evidence="2">
    <location>
        <begin position="9"/>
        <end position="19"/>
    </location>
</feature>
<name>X6M1Q8_RETFI</name>
<dbReference type="EMBL" id="ASPP01025695">
    <property type="protein sequence ID" value="ETO07819.1"/>
    <property type="molecule type" value="Genomic_DNA"/>
</dbReference>
<gene>
    <name evidence="3" type="ORF">RFI_29571</name>
</gene>
<keyword evidence="1" id="KW-0175">Coiled coil</keyword>
<keyword evidence="4" id="KW-1185">Reference proteome</keyword>
<feature type="compositionally biased region" description="Basic and acidic residues" evidence="2">
    <location>
        <begin position="204"/>
        <end position="218"/>
    </location>
</feature>
<feature type="compositionally biased region" description="Polar residues" evidence="2">
    <location>
        <begin position="274"/>
        <end position="292"/>
    </location>
</feature>
<evidence type="ECO:0000256" key="2">
    <source>
        <dbReference type="SAM" id="MobiDB-lite"/>
    </source>
</evidence>
<feature type="non-terminal residue" evidence="3">
    <location>
        <position position="497"/>
    </location>
</feature>
<feature type="region of interest" description="Disordered" evidence="2">
    <location>
        <begin position="204"/>
        <end position="347"/>
    </location>
</feature>
<feature type="compositionally biased region" description="Low complexity" evidence="2">
    <location>
        <begin position="85"/>
        <end position="102"/>
    </location>
</feature>
<sequence>MNSEVGDQVIDDLQVDEDDEKKKRPSVEVSEMPRINESDEEDGAGLGQYSYNNDNNNNDNNTTNTNNNNNNNDNNNDNDNDNTNDRNNTYEQPVPVNDNGDNNVVDAISGTDQFDQLFSSQVPEERIESGTGTFSFFFFFRKNLFPFFFFSPKKKKHIKKKKNKNKKRAHAHVIKHKMTIVEDRPEPKEDNIQDPFRELEKSIEERVNSEATKEKKTDAALSSDEENNNEKKDVQHTKNISVGNVGKLFGGENTYHPVGDDDKSSTESDMRPMLQSNQANGDNLAGTNTAQLPVNDDKFNSNNSNNNNNNNNNVNNNNNNNNNNNSAVNSNNNNDDFRNTANSHQKFPPDFEAQMAAKLSLQEANFLDQIAKLHEENEAMYEKLKFKDEKIENLEKQLEHGKLRETELKRENHKFRDDIAQCQRDWDRVIEIFHIVVDELQTIENQTSLSSNGFGRRVSYGGVGELFPSQFYSSNSKHAARNDGEWFDKNDEWKPKL</sequence>
<comment type="caution">
    <text evidence="3">The sequence shown here is derived from an EMBL/GenBank/DDBJ whole genome shotgun (WGS) entry which is preliminary data.</text>
</comment>
<proteinExistence type="predicted"/>
<evidence type="ECO:0000313" key="3">
    <source>
        <dbReference type="EMBL" id="ETO07819.1"/>
    </source>
</evidence>
<dbReference type="Proteomes" id="UP000023152">
    <property type="component" value="Unassembled WGS sequence"/>
</dbReference>
<feature type="coiled-coil region" evidence="1">
    <location>
        <begin position="370"/>
        <end position="411"/>
    </location>
</feature>